<dbReference type="Proteomes" id="UP001164776">
    <property type="component" value="Unassembled WGS sequence"/>
</dbReference>
<keyword evidence="7" id="KW-1185">Reference proteome</keyword>
<evidence type="ECO:0000256" key="1">
    <source>
        <dbReference type="ARBA" id="ARBA00009178"/>
    </source>
</evidence>
<proteinExistence type="inferred from homology"/>
<evidence type="ECO:0008006" key="8">
    <source>
        <dbReference type="Google" id="ProtNLM"/>
    </source>
</evidence>
<name>A0A9W8CEP2_9POAL</name>
<evidence type="ECO:0000313" key="6">
    <source>
        <dbReference type="EMBL" id="KAJ1254936.1"/>
    </source>
</evidence>
<evidence type="ECO:0000256" key="5">
    <source>
        <dbReference type="SAM" id="SignalP"/>
    </source>
</evidence>
<keyword evidence="3 5" id="KW-0732">Signal</keyword>
<organism evidence="6 7">
    <name type="scientific">Paspalum vaginatum</name>
    <name type="common">seashore paspalum</name>
    <dbReference type="NCBI Taxonomy" id="158149"/>
    <lineage>
        <taxon>Eukaryota</taxon>
        <taxon>Viridiplantae</taxon>
        <taxon>Streptophyta</taxon>
        <taxon>Embryophyta</taxon>
        <taxon>Tracheophyta</taxon>
        <taxon>Spermatophyta</taxon>
        <taxon>Magnoliopsida</taxon>
        <taxon>Liliopsida</taxon>
        <taxon>Poales</taxon>
        <taxon>Poaceae</taxon>
        <taxon>PACMAD clade</taxon>
        <taxon>Panicoideae</taxon>
        <taxon>Andropogonodae</taxon>
        <taxon>Paspaleae</taxon>
        <taxon>Paspalinae</taxon>
        <taxon>Paspalum</taxon>
    </lineage>
</organism>
<accession>A0A9W8CEP2</accession>
<gene>
    <name evidence="6" type="ORF">BS78_K307600</name>
</gene>
<feature type="signal peptide" evidence="5">
    <location>
        <begin position="1"/>
        <end position="31"/>
    </location>
</feature>
<feature type="chain" id="PRO_5040993415" description="Rapid alkalinization factor 1" evidence="5">
    <location>
        <begin position="32"/>
        <end position="78"/>
    </location>
</feature>
<dbReference type="InterPro" id="IPR008801">
    <property type="entry name" value="RALF"/>
</dbReference>
<dbReference type="EMBL" id="MU629852">
    <property type="protein sequence ID" value="KAJ1254936.1"/>
    <property type="molecule type" value="Genomic_DNA"/>
</dbReference>
<dbReference type="OrthoDB" id="676993at2759"/>
<dbReference type="Pfam" id="PF05498">
    <property type="entry name" value="RALF"/>
    <property type="match status" value="1"/>
</dbReference>
<protein>
    <recommendedName>
        <fullName evidence="8">Rapid alkalinization factor 1</fullName>
    </recommendedName>
</protein>
<sequence length="78" mass="8199">MEKVKTTRLAMAAVAVLCLLLAAGQAAGAEAVETMKYPHLSCEVLGNCNKKGGPEATRPGKAANKYTRGCSKMDRCRG</sequence>
<evidence type="ECO:0000256" key="4">
    <source>
        <dbReference type="ARBA" id="ARBA00023157"/>
    </source>
</evidence>
<comment type="caution">
    <text evidence="6">The sequence shown here is derived from an EMBL/GenBank/DDBJ whole genome shotgun (WGS) entry which is preliminary data.</text>
</comment>
<evidence type="ECO:0000256" key="2">
    <source>
        <dbReference type="ARBA" id="ARBA00022702"/>
    </source>
</evidence>
<keyword evidence="4" id="KW-1015">Disulfide bond</keyword>
<comment type="similarity">
    <text evidence="1">Belongs to the plant rapid alkalinization factor (RALF) family.</text>
</comment>
<reference evidence="6 7" key="1">
    <citation type="submission" date="2022-10" db="EMBL/GenBank/DDBJ databases">
        <title>WGS assembly of Paspalum vaginatum 540-79.</title>
        <authorList>
            <person name="Sun G."/>
            <person name="Wase N."/>
            <person name="Shu S."/>
            <person name="Jenkins J."/>
            <person name="Zhou B."/>
            <person name="Torres-Rodriguez J."/>
            <person name="Chen C."/>
            <person name="Sandor L."/>
            <person name="Plott C."/>
            <person name="Yoshinga Y."/>
            <person name="Daum C."/>
            <person name="Qi P."/>
            <person name="Barry K."/>
            <person name="Lipzen A."/>
            <person name="Berry L."/>
            <person name="Pedersen C."/>
            <person name="Gottilla T."/>
            <person name="Foltz A."/>
            <person name="Yu H."/>
            <person name="O'Malley R."/>
            <person name="Zhang C."/>
            <person name="Devos K."/>
            <person name="Sigmon B."/>
            <person name="Yu B."/>
            <person name="Obata T."/>
            <person name="Schmutz J."/>
            <person name="Schnable J."/>
        </authorList>
    </citation>
    <scope>NUCLEOTIDE SEQUENCE [LARGE SCALE GENOMIC DNA]</scope>
    <source>
        <strain evidence="7">cv. 540-79</strain>
    </source>
</reference>
<dbReference type="GO" id="GO:0005179">
    <property type="term" value="F:hormone activity"/>
    <property type="evidence" value="ECO:0007669"/>
    <property type="project" value="UniProtKB-KW"/>
</dbReference>
<dbReference type="AlphaFoldDB" id="A0A9W8CEP2"/>
<evidence type="ECO:0000313" key="7">
    <source>
        <dbReference type="Proteomes" id="UP001164776"/>
    </source>
</evidence>
<evidence type="ECO:0000256" key="3">
    <source>
        <dbReference type="ARBA" id="ARBA00022729"/>
    </source>
</evidence>
<keyword evidence="2" id="KW-0372">Hormone</keyword>